<gene>
    <name evidence="2" type="ORF">B0X70_16820</name>
</gene>
<accession>A0ABX8M0N6</accession>
<reference evidence="2 3" key="1">
    <citation type="submission" date="2017-03" db="EMBL/GenBank/DDBJ databases">
        <title>Genome comparison of Photorhabdus luminescens strain 0813-124 phase variants.</title>
        <authorList>
            <person name="Chien C.-C."/>
            <person name="Chen W.-J."/>
            <person name="Shih M.-C."/>
            <person name="Hsieh F.-C."/>
        </authorList>
    </citation>
    <scope>NUCLEOTIDE SEQUENCE [LARGE SCALE GENOMIC DNA]</scope>
    <source>
        <strain evidence="2 3">0813-124 phase II</strain>
    </source>
</reference>
<organism evidence="2 3">
    <name type="scientific">Photorhabdus akhurstii</name>
    <dbReference type="NCBI Taxonomy" id="171438"/>
    <lineage>
        <taxon>Bacteria</taxon>
        <taxon>Pseudomonadati</taxon>
        <taxon>Pseudomonadota</taxon>
        <taxon>Gammaproteobacteria</taxon>
        <taxon>Enterobacterales</taxon>
        <taxon>Morganellaceae</taxon>
        <taxon>Photorhabdus</taxon>
    </lineage>
</organism>
<keyword evidence="1" id="KW-0732">Signal</keyword>
<dbReference type="EMBL" id="CP020335">
    <property type="protein sequence ID" value="QXF34638.1"/>
    <property type="molecule type" value="Genomic_DNA"/>
</dbReference>
<evidence type="ECO:0000313" key="2">
    <source>
        <dbReference type="EMBL" id="QXF34638.1"/>
    </source>
</evidence>
<feature type="signal peptide" evidence="1">
    <location>
        <begin position="1"/>
        <end position="22"/>
    </location>
</feature>
<name>A0ABX8M0N6_9GAMM</name>
<sequence length="285" mass="33496">MAKALIYIFLLSFYMVSLQANASSEIEQKAKENSPYAFLNATKWEYSHVSSPIRYSTMELDDNFYNKMFAGKNIQFENDMVSISGKCSYQYAIQKKSPLEYWHSEKTVSIYKKLFSDNDVKIPGFLYVISPVFSTEKCEYPFSDFIVLDRAIIFVYKQRAIFYFEEKDKRLHHIAENTKCKSSKKDLGFVFEHGAIDECFYEKETLVDVYNKYINKSDVGKYLTKSLEVMKNTHVFHQEDDVDVQYFWENKKKLKIILNFMGGMTEVSFKEDSDGTKVVTKYYPD</sequence>
<keyword evidence="3" id="KW-1185">Reference proteome</keyword>
<evidence type="ECO:0000256" key="1">
    <source>
        <dbReference type="SAM" id="SignalP"/>
    </source>
</evidence>
<evidence type="ECO:0000313" key="3">
    <source>
        <dbReference type="Proteomes" id="UP000693715"/>
    </source>
</evidence>
<feature type="chain" id="PRO_5046641513" evidence="1">
    <location>
        <begin position="23"/>
        <end position="285"/>
    </location>
</feature>
<dbReference type="Proteomes" id="UP000693715">
    <property type="component" value="Chromosome"/>
</dbReference>
<proteinExistence type="predicted"/>
<protein>
    <submittedName>
        <fullName evidence="2">Uncharacterized protein</fullName>
    </submittedName>
</protein>
<dbReference type="RefSeq" id="WP_217469874.1">
    <property type="nucleotide sequence ID" value="NZ_CP020335.1"/>
</dbReference>